<dbReference type="InterPro" id="IPR015421">
    <property type="entry name" value="PyrdxlP-dep_Trfase_major"/>
</dbReference>
<name>A0ABW3DGU4_9BACL</name>
<accession>A0ABW3DGU4</accession>
<sequence length="405" mass="44623">MDKEKLAIDGGVPVRQGGWKARWPVFDDLERKMIMEVLESGNWGGIFEYGSMHGKLPNMERKFAQLQEANHAIALVNGTVAISVALQACGVKPGDEVIVPPYTFVATASAPLAIGAIPVFVDVEEDTLLLDPDKIEAAITPRTKAIVPVHIAGGPANMTRIVEIAKKHNLVVVEDAAQAIGAKWDGRCVGTLGDMGTFSLQSSKNLNSGEGGVITTNDEQLLINAWSLINVGRIPGGKWYQHERIGQNYRMTEFQAALVLAQMTRLEEQMRTREANVKILDGLLSEIDGIKLLTRDPRVTRHANHLYMFKLDSDFARGIDKDDFINKVNAEGIFVLTGYNSLNTNEAIKQASKELSGRDHEYSCPVSERACEKEALWLTQVTLLEDEQAMHDIAKALEKVIKSYS</sequence>
<proteinExistence type="inferred from homology"/>
<dbReference type="CDD" id="cd00616">
    <property type="entry name" value="AHBA_syn"/>
    <property type="match status" value="1"/>
</dbReference>
<gene>
    <name evidence="2" type="ORF">ACFQ03_19400</name>
</gene>
<dbReference type="PANTHER" id="PTHR30244">
    <property type="entry name" value="TRANSAMINASE"/>
    <property type="match status" value="1"/>
</dbReference>
<dbReference type="GO" id="GO:0008483">
    <property type="term" value="F:transaminase activity"/>
    <property type="evidence" value="ECO:0007669"/>
    <property type="project" value="UniProtKB-KW"/>
</dbReference>
<dbReference type="PANTHER" id="PTHR30244:SF34">
    <property type="entry name" value="DTDP-4-AMINO-4,6-DIDEOXYGALACTOSE TRANSAMINASE"/>
    <property type="match status" value="1"/>
</dbReference>
<organism evidence="2 3">
    <name type="scientific">Paenibacillus residui</name>
    <dbReference type="NCBI Taxonomy" id="629724"/>
    <lineage>
        <taxon>Bacteria</taxon>
        <taxon>Bacillati</taxon>
        <taxon>Bacillota</taxon>
        <taxon>Bacilli</taxon>
        <taxon>Bacillales</taxon>
        <taxon>Paenibacillaceae</taxon>
        <taxon>Paenibacillus</taxon>
    </lineage>
</organism>
<dbReference type="SUPFAM" id="SSF53383">
    <property type="entry name" value="PLP-dependent transferases"/>
    <property type="match status" value="1"/>
</dbReference>
<dbReference type="Pfam" id="PF01041">
    <property type="entry name" value="DegT_DnrJ_EryC1"/>
    <property type="match status" value="1"/>
</dbReference>
<evidence type="ECO:0000256" key="1">
    <source>
        <dbReference type="RuleBase" id="RU004508"/>
    </source>
</evidence>
<dbReference type="InterPro" id="IPR000653">
    <property type="entry name" value="DegT/StrS_aminotransferase"/>
</dbReference>
<dbReference type="InterPro" id="IPR015424">
    <property type="entry name" value="PyrdxlP-dep_Trfase"/>
</dbReference>
<dbReference type="PIRSF" id="PIRSF000390">
    <property type="entry name" value="PLP_StrS"/>
    <property type="match status" value="1"/>
</dbReference>
<dbReference type="Gene3D" id="3.90.1150.10">
    <property type="entry name" value="Aspartate Aminotransferase, domain 1"/>
    <property type="match status" value="1"/>
</dbReference>
<evidence type="ECO:0000313" key="2">
    <source>
        <dbReference type="EMBL" id="MFD0871310.1"/>
    </source>
</evidence>
<protein>
    <submittedName>
        <fullName evidence="2">DegT/DnrJ/EryC1/StrS family aminotransferase</fullName>
    </submittedName>
</protein>
<keyword evidence="1" id="KW-0663">Pyridoxal phosphate</keyword>
<comment type="caution">
    <text evidence="2">The sequence shown here is derived from an EMBL/GenBank/DDBJ whole genome shotgun (WGS) entry which is preliminary data.</text>
</comment>
<dbReference type="Proteomes" id="UP001597120">
    <property type="component" value="Unassembled WGS sequence"/>
</dbReference>
<evidence type="ECO:0000313" key="3">
    <source>
        <dbReference type="Proteomes" id="UP001597120"/>
    </source>
</evidence>
<dbReference type="RefSeq" id="WP_379290269.1">
    <property type="nucleotide sequence ID" value="NZ_JBHTIU010000076.1"/>
</dbReference>
<keyword evidence="3" id="KW-1185">Reference proteome</keyword>
<keyword evidence="2" id="KW-0808">Transferase</keyword>
<dbReference type="InterPro" id="IPR015422">
    <property type="entry name" value="PyrdxlP-dep_Trfase_small"/>
</dbReference>
<keyword evidence="2" id="KW-0032">Aminotransferase</keyword>
<comment type="similarity">
    <text evidence="1">Belongs to the DegT/DnrJ/EryC1 family.</text>
</comment>
<dbReference type="Gene3D" id="3.40.640.10">
    <property type="entry name" value="Type I PLP-dependent aspartate aminotransferase-like (Major domain)"/>
    <property type="match status" value="1"/>
</dbReference>
<dbReference type="EMBL" id="JBHTIU010000076">
    <property type="protein sequence ID" value="MFD0871310.1"/>
    <property type="molecule type" value="Genomic_DNA"/>
</dbReference>
<reference evidence="3" key="1">
    <citation type="journal article" date="2019" name="Int. J. Syst. Evol. Microbiol.">
        <title>The Global Catalogue of Microorganisms (GCM) 10K type strain sequencing project: providing services to taxonomists for standard genome sequencing and annotation.</title>
        <authorList>
            <consortium name="The Broad Institute Genomics Platform"/>
            <consortium name="The Broad Institute Genome Sequencing Center for Infectious Disease"/>
            <person name="Wu L."/>
            <person name="Ma J."/>
        </authorList>
    </citation>
    <scope>NUCLEOTIDE SEQUENCE [LARGE SCALE GENOMIC DNA]</scope>
    <source>
        <strain evidence="3">CCUG 57263</strain>
    </source>
</reference>